<dbReference type="InterPro" id="IPR036250">
    <property type="entry name" value="AcylCo_DH-like_C"/>
</dbReference>
<gene>
    <name evidence="6" type="ORF">GOZ90_24515</name>
</gene>
<organism evidence="6 7">
    <name type="scientific">Agrobacterium vitis</name>
    <name type="common">Rhizobium vitis</name>
    <dbReference type="NCBI Taxonomy" id="373"/>
    <lineage>
        <taxon>Bacteria</taxon>
        <taxon>Pseudomonadati</taxon>
        <taxon>Pseudomonadota</taxon>
        <taxon>Alphaproteobacteria</taxon>
        <taxon>Hyphomicrobiales</taxon>
        <taxon>Rhizobiaceae</taxon>
        <taxon>Rhizobium/Agrobacterium group</taxon>
        <taxon>Agrobacterium</taxon>
    </lineage>
</organism>
<name>A0A6L6VJJ4_AGRVI</name>
<dbReference type="PANTHER" id="PTHR48083:SF2">
    <property type="entry name" value="MEDIUM-CHAIN SPECIFIC ACYL-COA DEHYDROGENASE, MITOCHONDRIAL"/>
    <property type="match status" value="1"/>
</dbReference>
<dbReference type="Proteomes" id="UP000477951">
    <property type="component" value="Unassembled WGS sequence"/>
</dbReference>
<keyword evidence="3" id="KW-0274">FAD</keyword>
<dbReference type="SUPFAM" id="SSF56645">
    <property type="entry name" value="Acyl-CoA dehydrogenase NM domain-like"/>
    <property type="match status" value="1"/>
</dbReference>
<keyword evidence="4" id="KW-0560">Oxidoreductase</keyword>
<dbReference type="SUPFAM" id="SSF47203">
    <property type="entry name" value="Acyl-CoA dehydrogenase C-terminal domain-like"/>
    <property type="match status" value="1"/>
</dbReference>
<comment type="similarity">
    <text evidence="1">Belongs to the acyl-CoA dehydrogenase family.</text>
</comment>
<dbReference type="PANTHER" id="PTHR48083">
    <property type="entry name" value="MEDIUM-CHAIN SPECIFIC ACYL-COA DEHYDROGENASE, MITOCHONDRIAL-RELATED"/>
    <property type="match status" value="1"/>
</dbReference>
<reference evidence="6 7" key="1">
    <citation type="submission" date="2019-12" db="EMBL/GenBank/DDBJ databases">
        <title>Whole-genome sequencing of Allorhizobium vitis.</title>
        <authorList>
            <person name="Gan H.M."/>
            <person name="Szegedi E."/>
            <person name="Burr T."/>
            <person name="Savka M.A."/>
        </authorList>
    </citation>
    <scope>NUCLEOTIDE SEQUENCE [LARGE SCALE GENOMIC DNA]</scope>
    <source>
        <strain evidence="6 7">CG516</strain>
    </source>
</reference>
<comment type="caution">
    <text evidence="6">The sequence shown here is derived from an EMBL/GenBank/DDBJ whole genome shotgun (WGS) entry which is preliminary data.</text>
</comment>
<protein>
    <recommendedName>
        <fullName evidence="5">Acyl-CoA dehydrogenase/oxidase C-terminal domain-containing protein</fullName>
    </recommendedName>
</protein>
<dbReference type="AlphaFoldDB" id="A0A6L6VJJ4"/>
<dbReference type="GO" id="GO:0033539">
    <property type="term" value="P:fatty acid beta-oxidation using acyl-CoA dehydrogenase"/>
    <property type="evidence" value="ECO:0007669"/>
    <property type="project" value="TreeGrafter"/>
</dbReference>
<keyword evidence="2" id="KW-0285">Flavoprotein</keyword>
<dbReference type="InterPro" id="IPR050741">
    <property type="entry name" value="Acyl-CoA_dehydrogenase"/>
</dbReference>
<evidence type="ECO:0000256" key="2">
    <source>
        <dbReference type="ARBA" id="ARBA00022630"/>
    </source>
</evidence>
<dbReference type="InterPro" id="IPR046373">
    <property type="entry name" value="Acyl-CoA_Oxase/DH_mid-dom_sf"/>
</dbReference>
<dbReference type="RefSeq" id="WP_156538765.1">
    <property type="nucleotide sequence ID" value="NZ_WPHN01000028.1"/>
</dbReference>
<dbReference type="Gene3D" id="2.40.110.10">
    <property type="entry name" value="Butyryl-CoA Dehydrogenase, subunit A, domain 2"/>
    <property type="match status" value="1"/>
</dbReference>
<evidence type="ECO:0000256" key="3">
    <source>
        <dbReference type="ARBA" id="ARBA00022827"/>
    </source>
</evidence>
<evidence type="ECO:0000313" key="7">
    <source>
        <dbReference type="Proteomes" id="UP000477951"/>
    </source>
</evidence>
<accession>A0A6L6VJJ4</accession>
<dbReference type="EMBL" id="WPHR01000038">
    <property type="protein sequence ID" value="MUZ75834.1"/>
    <property type="molecule type" value="Genomic_DNA"/>
</dbReference>
<dbReference type="InterPro" id="IPR009075">
    <property type="entry name" value="AcylCo_DH/oxidase_C"/>
</dbReference>
<evidence type="ECO:0000313" key="6">
    <source>
        <dbReference type="EMBL" id="MUZ75834.1"/>
    </source>
</evidence>
<feature type="domain" description="Acyl-CoA dehydrogenase/oxidase C-terminal" evidence="5">
    <location>
        <begin position="232"/>
        <end position="376"/>
    </location>
</feature>
<evidence type="ECO:0000256" key="1">
    <source>
        <dbReference type="ARBA" id="ARBA00009347"/>
    </source>
</evidence>
<dbReference type="GO" id="GO:0003995">
    <property type="term" value="F:acyl-CoA dehydrogenase activity"/>
    <property type="evidence" value="ECO:0007669"/>
    <property type="project" value="TreeGrafter"/>
</dbReference>
<evidence type="ECO:0000256" key="4">
    <source>
        <dbReference type="ARBA" id="ARBA00023002"/>
    </source>
</evidence>
<sequence length="387" mass="41577">MGLLSHPALANLFDPEDFAKVERLQGFLSAESIATMRRSPQSLYSEPVWSELGRLGLFGIGLNDQELVSPKAAARSAAMTADVLRDDVYCDVDMAIYVQGIVAVQTLVFNHENSVARNLIRPVRAGEIIMCTAYTDRDPNNPAIATACDAGYHLNGQKWLSVNMPDAHLALGTFQDSEGRGKITGLIDLQSRNISRETLHRLGGPGIFSQGSMTLDNVFLPRSHVLASGLSGLRIWNRVISISRILNAISAVRSLSHLIVTVSADLAGRSVLNGAFRDQPAFRKWMFSAKARAAVLENSIADTLRMMAEGRFDEPRIAALKATATKDATALAEGARDLAGGGGTLATNEIARICTSLNCHKFSSGAEAPLMALFAASLNRRAAAQTV</sequence>
<dbReference type="Gene3D" id="1.20.140.10">
    <property type="entry name" value="Butyryl-CoA Dehydrogenase, subunit A, domain 3"/>
    <property type="match status" value="1"/>
</dbReference>
<dbReference type="GO" id="GO:0005737">
    <property type="term" value="C:cytoplasm"/>
    <property type="evidence" value="ECO:0007669"/>
    <property type="project" value="TreeGrafter"/>
</dbReference>
<dbReference type="InterPro" id="IPR009100">
    <property type="entry name" value="AcylCoA_DH/oxidase_NM_dom_sf"/>
</dbReference>
<evidence type="ECO:0000259" key="5">
    <source>
        <dbReference type="Pfam" id="PF00441"/>
    </source>
</evidence>
<proteinExistence type="inferred from homology"/>
<dbReference type="Pfam" id="PF00441">
    <property type="entry name" value="Acyl-CoA_dh_1"/>
    <property type="match status" value="1"/>
</dbReference>